<feature type="binding site" evidence="6">
    <location>
        <begin position="76"/>
        <end position="79"/>
    </location>
    <ligand>
        <name>NADP(+)</name>
        <dbReference type="ChEBI" id="CHEBI:58349"/>
    </ligand>
</feature>
<dbReference type="InterPro" id="IPR036291">
    <property type="entry name" value="NAD(P)-bd_dom_sf"/>
</dbReference>
<comment type="similarity">
    <text evidence="1 4">Belongs to the pyrroline-5-carboxylate reductase family.</text>
</comment>
<evidence type="ECO:0000313" key="9">
    <source>
        <dbReference type="EMBL" id="WZU65750.1"/>
    </source>
</evidence>
<evidence type="ECO:0000256" key="1">
    <source>
        <dbReference type="ARBA" id="ARBA00005525"/>
    </source>
</evidence>
<keyword evidence="9" id="KW-0614">Plasmid</keyword>
<reference evidence="9" key="1">
    <citation type="submission" date="2024-08" db="EMBL/GenBank/DDBJ databases">
        <title>Phylogenomic analyses of a clade within the roseobacter group suggest taxonomic reassignments of species of the genera Aestuariivita, Citreicella, Loktanella, Nautella, Pelagibaca, Ruegeria, Thalassobius, Thiobacimonas and Tropicibacter, and the proposal o.</title>
        <authorList>
            <person name="Jeon C.O."/>
        </authorList>
    </citation>
    <scope>NUCLEOTIDE SEQUENCE</scope>
    <source>
        <strain evidence="9">SS1-5</strain>
        <plasmid evidence="9">pSS1-5</plasmid>
    </source>
</reference>
<dbReference type="Pfam" id="PF03807">
    <property type="entry name" value="F420_oxidored"/>
    <property type="match status" value="1"/>
</dbReference>
<sequence>MVHQTTKVVLVGAGRMGQAMLNGWLRNLGESHEFHVVDPHDAGAISKQSSGKNQLTRYTTAEDLPPGLEADVIVLATKPHIIPSALEALPDGCASDTVVVSVAAGIQIVDIERHLSGPASVMRVMPNIGAQVGFCVSAGYAHEDAPQSGKTLVEQLFNSIGSFCWLTDEDQMHAVTALSGSGPAYIFAMCEAMIAAGVELGIEAETAQTLAVGTVSAAGRLLEDCADPGRLREAVTSPNGTTAAGLAEFGRKQALDQLVTKALDAAKHRSKELS</sequence>
<name>A0AAN0M6C8_9RHOB</name>
<dbReference type="InterPro" id="IPR008927">
    <property type="entry name" value="6-PGluconate_DH-like_C_sf"/>
</dbReference>
<dbReference type="Gene3D" id="1.10.3730.10">
    <property type="entry name" value="ProC C-terminal domain-like"/>
    <property type="match status" value="1"/>
</dbReference>
<feature type="domain" description="Pyrroline-5-carboxylate reductase catalytic N-terminal" evidence="7">
    <location>
        <begin position="7"/>
        <end position="105"/>
    </location>
</feature>
<proteinExistence type="inferred from homology"/>
<comment type="subcellular location">
    <subcellularLocation>
        <location evidence="4">Cytoplasm</location>
    </subcellularLocation>
</comment>
<evidence type="ECO:0000256" key="3">
    <source>
        <dbReference type="ARBA" id="ARBA00023002"/>
    </source>
</evidence>
<gene>
    <name evidence="4 9" type="primary">proC</name>
    <name evidence="9" type="ORF">AABB31_01185</name>
</gene>
<dbReference type="InterPro" id="IPR028939">
    <property type="entry name" value="P5C_Rdtase_cat_N"/>
</dbReference>
<dbReference type="Proteomes" id="UP001470809">
    <property type="component" value="Plasmid pSS1-5"/>
</dbReference>
<evidence type="ECO:0000256" key="4">
    <source>
        <dbReference type="HAMAP-Rule" id="MF_01925"/>
    </source>
</evidence>
<evidence type="ECO:0000256" key="2">
    <source>
        <dbReference type="ARBA" id="ARBA00022857"/>
    </source>
</evidence>
<comment type="pathway">
    <text evidence="4">Amino-acid biosynthesis; L-proline biosynthesis; L-proline from L-glutamate 5-semialdehyde: step 1/1.</text>
</comment>
<dbReference type="GO" id="GO:0004735">
    <property type="term" value="F:pyrroline-5-carboxylate reductase activity"/>
    <property type="evidence" value="ECO:0007669"/>
    <property type="project" value="UniProtKB-UniRule"/>
</dbReference>
<keyword evidence="3 4" id="KW-0560">Oxidoreductase</keyword>
<evidence type="ECO:0000259" key="8">
    <source>
        <dbReference type="Pfam" id="PF14748"/>
    </source>
</evidence>
<accession>A0AAN0M6C8</accession>
<keyword evidence="4" id="KW-0641">Proline biosynthesis</keyword>
<dbReference type="AlphaFoldDB" id="A0AAN0M6C8"/>
<dbReference type="SUPFAM" id="SSF48179">
    <property type="entry name" value="6-phosphogluconate dehydrogenase C-terminal domain-like"/>
    <property type="match status" value="1"/>
</dbReference>
<dbReference type="InterPro" id="IPR029036">
    <property type="entry name" value="P5CR_dimer"/>
</dbReference>
<dbReference type="HAMAP" id="MF_01925">
    <property type="entry name" value="P5C_reductase"/>
    <property type="match status" value="1"/>
</dbReference>
<dbReference type="PIRSF" id="PIRSF000193">
    <property type="entry name" value="Pyrrol-5-carb_rd"/>
    <property type="match status" value="1"/>
</dbReference>
<keyword evidence="4" id="KW-0028">Amino-acid biosynthesis</keyword>
<organism evidence="9 10">
    <name type="scientific">Yoonia rhodophyticola</name>
    <dbReference type="NCBI Taxonomy" id="3137370"/>
    <lineage>
        <taxon>Bacteria</taxon>
        <taxon>Pseudomonadati</taxon>
        <taxon>Pseudomonadota</taxon>
        <taxon>Alphaproteobacteria</taxon>
        <taxon>Rhodobacterales</taxon>
        <taxon>Paracoccaceae</taxon>
        <taxon>Yoonia</taxon>
    </lineage>
</organism>
<dbReference type="GO" id="GO:0005737">
    <property type="term" value="C:cytoplasm"/>
    <property type="evidence" value="ECO:0007669"/>
    <property type="project" value="UniProtKB-SubCell"/>
</dbReference>
<dbReference type="GO" id="GO:0055129">
    <property type="term" value="P:L-proline biosynthetic process"/>
    <property type="evidence" value="ECO:0007669"/>
    <property type="project" value="UniProtKB-UniRule"/>
</dbReference>
<dbReference type="RefSeq" id="WP_342075084.1">
    <property type="nucleotide sequence ID" value="NZ_CP151764.2"/>
</dbReference>
<dbReference type="Gene3D" id="3.40.50.720">
    <property type="entry name" value="NAD(P)-binding Rossmann-like Domain"/>
    <property type="match status" value="1"/>
</dbReference>
<dbReference type="InterPro" id="IPR000304">
    <property type="entry name" value="Pyrroline-COOH_reductase"/>
</dbReference>
<comment type="function">
    <text evidence="4">Catalyzes the reduction of 1-pyrroline-5-carboxylate (PCA) to L-proline.</text>
</comment>
<dbReference type="EC" id="1.5.1.2" evidence="4 5"/>
<keyword evidence="10" id="KW-1185">Reference proteome</keyword>
<comment type="catalytic activity">
    <reaction evidence="4">
        <text>L-proline + NADP(+) = (S)-1-pyrroline-5-carboxylate + NADPH + 2 H(+)</text>
        <dbReference type="Rhea" id="RHEA:14109"/>
        <dbReference type="ChEBI" id="CHEBI:15378"/>
        <dbReference type="ChEBI" id="CHEBI:17388"/>
        <dbReference type="ChEBI" id="CHEBI:57783"/>
        <dbReference type="ChEBI" id="CHEBI:58349"/>
        <dbReference type="ChEBI" id="CHEBI:60039"/>
        <dbReference type="EC" id="1.5.1.2"/>
    </reaction>
</comment>
<evidence type="ECO:0000256" key="5">
    <source>
        <dbReference type="NCBIfam" id="TIGR00112"/>
    </source>
</evidence>
<evidence type="ECO:0000259" key="7">
    <source>
        <dbReference type="Pfam" id="PF03807"/>
    </source>
</evidence>
<dbReference type="FunFam" id="1.10.3730.10:FF:000001">
    <property type="entry name" value="Pyrroline-5-carboxylate reductase"/>
    <property type="match status" value="1"/>
</dbReference>
<protein>
    <recommendedName>
        <fullName evidence="4 5">Pyrroline-5-carboxylate reductase</fullName>
        <shortName evidence="4">P5C reductase</shortName>
        <shortName evidence="4">P5CR</shortName>
        <ecNumber evidence="4 5">1.5.1.2</ecNumber>
    </recommendedName>
    <alternativeName>
        <fullName evidence="4">PCA reductase</fullName>
    </alternativeName>
</protein>
<feature type="domain" description="Pyrroline-5-carboxylate reductase dimerisation" evidence="8">
    <location>
        <begin position="169"/>
        <end position="273"/>
    </location>
</feature>
<keyword evidence="4" id="KW-0963">Cytoplasm</keyword>
<dbReference type="PANTHER" id="PTHR11645:SF0">
    <property type="entry name" value="PYRROLINE-5-CARBOXYLATE REDUCTASE 3"/>
    <property type="match status" value="1"/>
</dbReference>
<dbReference type="KEGG" id="yrh:AABB31_01185"/>
<dbReference type="EMBL" id="CP151764">
    <property type="protein sequence ID" value="WZU65750.1"/>
    <property type="molecule type" value="Genomic_DNA"/>
</dbReference>
<geneLocation type="plasmid" evidence="9 10">
    <name>pSS1-5</name>
</geneLocation>
<evidence type="ECO:0000256" key="6">
    <source>
        <dbReference type="PIRSR" id="PIRSR000193-1"/>
    </source>
</evidence>
<comment type="catalytic activity">
    <reaction evidence="4">
        <text>L-proline + NAD(+) = (S)-1-pyrroline-5-carboxylate + NADH + 2 H(+)</text>
        <dbReference type="Rhea" id="RHEA:14105"/>
        <dbReference type="ChEBI" id="CHEBI:15378"/>
        <dbReference type="ChEBI" id="CHEBI:17388"/>
        <dbReference type="ChEBI" id="CHEBI:57540"/>
        <dbReference type="ChEBI" id="CHEBI:57945"/>
        <dbReference type="ChEBI" id="CHEBI:60039"/>
        <dbReference type="EC" id="1.5.1.2"/>
    </reaction>
</comment>
<dbReference type="PANTHER" id="PTHR11645">
    <property type="entry name" value="PYRROLINE-5-CARBOXYLATE REDUCTASE"/>
    <property type="match status" value="1"/>
</dbReference>
<evidence type="ECO:0000313" key="10">
    <source>
        <dbReference type="Proteomes" id="UP001470809"/>
    </source>
</evidence>
<dbReference type="Pfam" id="PF14748">
    <property type="entry name" value="P5CR_dimer"/>
    <property type="match status" value="1"/>
</dbReference>
<dbReference type="NCBIfam" id="TIGR00112">
    <property type="entry name" value="proC"/>
    <property type="match status" value="1"/>
</dbReference>
<dbReference type="SUPFAM" id="SSF51735">
    <property type="entry name" value="NAD(P)-binding Rossmann-fold domains"/>
    <property type="match status" value="1"/>
</dbReference>
<keyword evidence="2 4" id="KW-0521">NADP</keyword>